<dbReference type="AlphaFoldDB" id="A0A380S9J8"/>
<dbReference type="InterPro" id="IPR005170">
    <property type="entry name" value="Transptr-assoc_dom"/>
</dbReference>
<dbReference type="PANTHER" id="PTHR22777">
    <property type="entry name" value="HEMOLYSIN-RELATED"/>
    <property type="match status" value="1"/>
</dbReference>
<evidence type="ECO:0000256" key="5">
    <source>
        <dbReference type="ARBA" id="ARBA00023122"/>
    </source>
</evidence>
<keyword evidence="5 6" id="KW-0129">CBS domain</keyword>
<protein>
    <submittedName>
        <fullName evidence="9">Hemolysin, contains CBS domains</fullName>
    </submittedName>
</protein>
<dbReference type="PANTHER" id="PTHR22777:SF32">
    <property type="entry name" value="UPF0053 INNER MEMBRANE PROTEIN YFJD"/>
    <property type="match status" value="1"/>
</dbReference>
<evidence type="ECO:0000259" key="8">
    <source>
        <dbReference type="PROSITE" id="PS51371"/>
    </source>
</evidence>
<evidence type="ECO:0000256" key="4">
    <source>
        <dbReference type="ARBA" id="ARBA00022737"/>
    </source>
</evidence>
<evidence type="ECO:0000256" key="1">
    <source>
        <dbReference type="ARBA" id="ARBA00004651"/>
    </source>
</evidence>
<evidence type="ECO:0000256" key="2">
    <source>
        <dbReference type="ARBA" id="ARBA00006337"/>
    </source>
</evidence>
<evidence type="ECO:0000256" key="6">
    <source>
        <dbReference type="PROSITE-ProRule" id="PRU00703"/>
    </source>
</evidence>
<dbReference type="Gene3D" id="3.10.580.10">
    <property type="entry name" value="CBS-domain"/>
    <property type="match status" value="1"/>
</dbReference>
<feature type="domain" description="CBS" evidence="8">
    <location>
        <begin position="214"/>
        <end position="273"/>
    </location>
</feature>
<dbReference type="SMART" id="SM01091">
    <property type="entry name" value="CorC_HlyC"/>
    <property type="match status" value="1"/>
</dbReference>
<dbReference type="Gene3D" id="3.30.465.10">
    <property type="match status" value="1"/>
</dbReference>
<dbReference type="InterPro" id="IPR046342">
    <property type="entry name" value="CBS_dom_sf"/>
</dbReference>
<accession>A0A380S9J8</accession>
<keyword evidence="7" id="KW-0812">Transmembrane</keyword>
<keyword evidence="3" id="KW-1003">Cell membrane</keyword>
<dbReference type="GO" id="GO:0050660">
    <property type="term" value="F:flavin adenine dinucleotide binding"/>
    <property type="evidence" value="ECO:0007669"/>
    <property type="project" value="InterPro"/>
</dbReference>
<dbReference type="Proteomes" id="UP000255423">
    <property type="component" value="Unassembled WGS sequence"/>
</dbReference>
<reference evidence="9 10" key="1">
    <citation type="submission" date="2017-08" db="EMBL/GenBank/DDBJ databases">
        <authorList>
            <person name="de Groot N.N."/>
        </authorList>
    </citation>
    <scope>NUCLEOTIDE SEQUENCE [LARGE SCALE GENOMIC DNA]</scope>
    <source>
        <strain evidence="9 10">HM2</strain>
    </source>
</reference>
<comment type="similarity">
    <text evidence="2">Belongs to the UPF0053 family.</text>
</comment>
<dbReference type="GO" id="GO:0005886">
    <property type="term" value="C:plasma membrane"/>
    <property type="evidence" value="ECO:0007669"/>
    <property type="project" value="UniProtKB-SubCell"/>
</dbReference>
<keyword evidence="7" id="KW-1133">Transmembrane helix</keyword>
<evidence type="ECO:0000256" key="3">
    <source>
        <dbReference type="ARBA" id="ARBA00022475"/>
    </source>
</evidence>
<dbReference type="InterPro" id="IPR036318">
    <property type="entry name" value="FAD-bd_PCMH-like_sf"/>
</dbReference>
<keyword evidence="7" id="KW-0472">Membrane</keyword>
<dbReference type="PROSITE" id="PS51371">
    <property type="entry name" value="CBS"/>
    <property type="match status" value="2"/>
</dbReference>
<dbReference type="CDD" id="cd04590">
    <property type="entry name" value="CBS_pair_CorC_HlyC_assoc"/>
    <property type="match status" value="1"/>
</dbReference>
<dbReference type="SUPFAM" id="SSF56176">
    <property type="entry name" value="FAD-binding/transporter-associated domain-like"/>
    <property type="match status" value="1"/>
</dbReference>
<dbReference type="FunFam" id="3.10.580.10:FF:000002">
    <property type="entry name" value="Magnesium/cobalt efflux protein CorC"/>
    <property type="match status" value="1"/>
</dbReference>
<dbReference type="EMBL" id="UHJL01000005">
    <property type="protein sequence ID" value="SUQ25998.1"/>
    <property type="molecule type" value="Genomic_DNA"/>
</dbReference>
<feature type="transmembrane region" description="Helical" evidence="7">
    <location>
        <begin position="62"/>
        <end position="80"/>
    </location>
</feature>
<feature type="transmembrane region" description="Helical" evidence="7">
    <location>
        <begin position="92"/>
        <end position="114"/>
    </location>
</feature>
<proteinExistence type="inferred from homology"/>
<dbReference type="InterPro" id="IPR000644">
    <property type="entry name" value="CBS_dom"/>
</dbReference>
<dbReference type="SUPFAM" id="SSF54631">
    <property type="entry name" value="CBS-domain pair"/>
    <property type="match status" value="1"/>
</dbReference>
<comment type="subcellular location">
    <subcellularLocation>
        <location evidence="1">Cell membrane</location>
        <topology evidence="1">Multi-pass membrane protein</topology>
    </subcellularLocation>
</comment>
<sequence length="441" mass="50056">MGDTNTIAIVLLVFFLLVSASFTLIKAVFAAIYAKREDHDRTDREAKIAKIVENRGYNETVSIGRIFSDVGIGVFGFYLFSNAPWQWTHDFWLLGIMAYMLCACAVIYIVTIFFPNLIGNLKPDTLSVVLVPLYRLIRMPFVPVGRVCHTIYLKLLDALGYDAKLSFLPEERRDAVQADLSDSSLSEGEGLEKEERQMILNIFDFVETPVREIMTPRVDMCAIDVDTSLEDLVKVLNNERHSRLPVYKETVDNIVGILSNRDFLEWYTEHHEEPFDLMKLVMPPVYVPYHKKIDDLLTELRKTGNQLAIVVDEYGGTAGLVTLEDILEEIVGEIRDEDDMDEDEDVQKLKDGRYILDPLMTLSDLEYELDVELKPPENSHVETLSGLIQATLGIIPSPGAEVKIQGYTFRVLRMDGTRMEKVMMILPAGVKGPKTQTLHKV</sequence>
<dbReference type="RefSeq" id="WP_109573601.1">
    <property type="nucleotide sequence ID" value="NZ_UHJL01000005.1"/>
</dbReference>
<dbReference type="InterPro" id="IPR016169">
    <property type="entry name" value="FAD-bd_PCMH_sub2"/>
</dbReference>
<evidence type="ECO:0000313" key="9">
    <source>
        <dbReference type="EMBL" id="SUQ25998.1"/>
    </source>
</evidence>
<organism evidence="9 10">
    <name type="scientific">Fibrobacter succinogenes</name>
    <name type="common">Bacteroides succinogenes</name>
    <dbReference type="NCBI Taxonomy" id="833"/>
    <lineage>
        <taxon>Bacteria</taxon>
        <taxon>Pseudomonadati</taxon>
        <taxon>Fibrobacterota</taxon>
        <taxon>Fibrobacteria</taxon>
        <taxon>Fibrobacterales</taxon>
        <taxon>Fibrobacteraceae</taxon>
        <taxon>Fibrobacter</taxon>
    </lineage>
</organism>
<dbReference type="Pfam" id="PF03471">
    <property type="entry name" value="CorC_HlyC"/>
    <property type="match status" value="1"/>
</dbReference>
<dbReference type="SMART" id="SM00116">
    <property type="entry name" value="CBS"/>
    <property type="match status" value="2"/>
</dbReference>
<feature type="domain" description="CBS" evidence="8">
    <location>
        <begin position="278"/>
        <end position="337"/>
    </location>
</feature>
<dbReference type="Pfam" id="PF00571">
    <property type="entry name" value="CBS"/>
    <property type="match status" value="2"/>
</dbReference>
<dbReference type="InterPro" id="IPR044751">
    <property type="entry name" value="Ion_transp-like_CBS"/>
</dbReference>
<evidence type="ECO:0000313" key="10">
    <source>
        <dbReference type="Proteomes" id="UP000255423"/>
    </source>
</evidence>
<evidence type="ECO:0000256" key="7">
    <source>
        <dbReference type="SAM" id="Phobius"/>
    </source>
</evidence>
<keyword evidence="4" id="KW-0677">Repeat</keyword>
<name>A0A380S9J8_FIBSU</name>
<gene>
    <name evidence="9" type="ORF">SAMN05661053_2802</name>
</gene>